<organism evidence="5">
    <name type="scientific">Oryza glumipatula</name>
    <dbReference type="NCBI Taxonomy" id="40148"/>
    <lineage>
        <taxon>Eukaryota</taxon>
        <taxon>Viridiplantae</taxon>
        <taxon>Streptophyta</taxon>
        <taxon>Embryophyta</taxon>
        <taxon>Tracheophyta</taxon>
        <taxon>Spermatophyta</taxon>
        <taxon>Magnoliopsida</taxon>
        <taxon>Liliopsida</taxon>
        <taxon>Poales</taxon>
        <taxon>Poaceae</taxon>
        <taxon>BOP clade</taxon>
        <taxon>Oryzoideae</taxon>
        <taxon>Oryzeae</taxon>
        <taxon>Oryzinae</taxon>
        <taxon>Oryza</taxon>
    </lineage>
</organism>
<evidence type="ECO:0008006" key="7">
    <source>
        <dbReference type="Google" id="ProtNLM"/>
    </source>
</evidence>
<evidence type="ECO:0000313" key="5">
    <source>
        <dbReference type="EnsemblPlants" id="OGLUM03G05060.1"/>
    </source>
</evidence>
<dbReference type="PANTHER" id="PTHR47926">
    <property type="entry name" value="PENTATRICOPEPTIDE REPEAT-CONTAINING PROTEIN"/>
    <property type="match status" value="1"/>
</dbReference>
<dbReference type="HOGENOM" id="CLU_002706_0_6_1"/>
<dbReference type="InterPro" id="IPR002885">
    <property type="entry name" value="PPR_rpt"/>
</dbReference>
<dbReference type="FunFam" id="1.25.40.10:FF:000348">
    <property type="entry name" value="Pentatricopeptide repeat-containing protein chloroplastic"/>
    <property type="match status" value="1"/>
</dbReference>
<dbReference type="Gene3D" id="1.25.40.10">
    <property type="entry name" value="Tetratricopeptide repeat domain"/>
    <property type="match status" value="3"/>
</dbReference>
<proteinExistence type="predicted"/>
<feature type="region of interest" description="Disordered" evidence="4">
    <location>
        <begin position="638"/>
        <end position="678"/>
    </location>
</feature>
<evidence type="ECO:0000256" key="4">
    <source>
        <dbReference type="SAM" id="MobiDB-lite"/>
    </source>
</evidence>
<dbReference type="SUPFAM" id="SSF48452">
    <property type="entry name" value="TPR-like"/>
    <property type="match status" value="1"/>
</dbReference>
<dbReference type="InterPro" id="IPR046848">
    <property type="entry name" value="E_motif"/>
</dbReference>
<dbReference type="InterPro" id="IPR046960">
    <property type="entry name" value="PPR_At4g14850-like_plant"/>
</dbReference>
<name>A0A0D9Z2M7_9ORYZ</name>
<evidence type="ECO:0000256" key="1">
    <source>
        <dbReference type="ARBA" id="ARBA00022737"/>
    </source>
</evidence>
<dbReference type="eggNOG" id="KOG4197">
    <property type="taxonomic scope" value="Eukaryota"/>
</dbReference>
<dbReference type="AlphaFoldDB" id="A0A0D9Z2M7"/>
<reference evidence="5" key="2">
    <citation type="submission" date="2018-05" db="EMBL/GenBank/DDBJ databases">
        <title>OgluRS3 (Oryza glumaepatula Reference Sequence Version 3).</title>
        <authorList>
            <person name="Zhang J."/>
            <person name="Kudrna D."/>
            <person name="Lee S."/>
            <person name="Talag J."/>
            <person name="Welchert J."/>
            <person name="Wing R.A."/>
        </authorList>
    </citation>
    <scope>NUCLEOTIDE SEQUENCE [LARGE SCALE GENOMIC DNA]</scope>
</reference>
<dbReference type="PROSITE" id="PS51375">
    <property type="entry name" value="PPR"/>
    <property type="match status" value="3"/>
</dbReference>
<feature type="repeat" description="PPR" evidence="3">
    <location>
        <begin position="320"/>
        <end position="354"/>
    </location>
</feature>
<keyword evidence="1" id="KW-0677">Repeat</keyword>
<evidence type="ECO:0000256" key="2">
    <source>
        <dbReference type="ARBA" id="ARBA00022946"/>
    </source>
</evidence>
<reference evidence="5" key="1">
    <citation type="submission" date="2015-04" db="UniProtKB">
        <authorList>
            <consortium name="EnsemblPlants"/>
        </authorList>
    </citation>
    <scope>IDENTIFICATION</scope>
</reference>
<dbReference type="Pfam" id="PF13041">
    <property type="entry name" value="PPR_2"/>
    <property type="match status" value="2"/>
</dbReference>
<sequence>MTPPSPSISPGDLVSFAGKCSTKRELRLLHGALLRRRHLLPAADAVTALAKLLRFAAVSPAGDLRHAAALLSLHLPFLSSASSHLAFFYNTLMRGLAASSSPAAAIELFAAMRRAGAAPDAFTFTFALKSCSRCVSQRRLPSDLHAQAIKHGCLGAGSSHVHVHNALLHGYSSRAAVGDARRMFDEMPARDVISFSGLLTLHLKANDLDAARVVFDQMPHRDVVSWTAMISAYARARRPREALALFDAMPVQPDEVTMLSVVSACTALGDLATGERVCQYVDSNGFGWMVSLRNALMDMYAKCGSLTEARNLFDGMTVRSLASWNTLISAYASHGDVESTVALFHRMLADGKSVKPDGTTLLAVLTAYAHKGFVEEGRAMFNAILSGNYGKVDFTIEHYGCMVDLLGRAGQLEEAYKMIEQMPIPSNSVVWGALLGACRTHGDINMAERAVQKLRSLNPEEGGYYILLSDMYAASGRTTEAMEIRRIMNQAGAQKTTGQSSWSTPCLPQPISMSKLNQTARSRESVVDEAVPTATAQNSFKEIRGGTEWAAYHGAAGRVAADGLLQRAAVEEDLPVVVVDEHGSCLLEQNTDSLGFVAVPLNCSAGGKNRLRFLTLGFSFLAPCLAVASILGYERRRPTPPAPSAEAGVKNCTPGELGGRQHAGRGENGSPGAARSDAMARPRVETLASCLGWAGNPSSRCGAESWWELLQCPRLGFRNGICPHFWGPTCHLTGNTRLKQGCNRKIPPRVYSFRIHFVLSSHHLNLD</sequence>
<dbReference type="Pfam" id="PF20431">
    <property type="entry name" value="E_motif"/>
    <property type="match status" value="1"/>
</dbReference>
<dbReference type="STRING" id="40148.A0A0D9Z2M7"/>
<protein>
    <recommendedName>
        <fullName evidence="7">Pentatricopeptide repeat-containing protein</fullName>
    </recommendedName>
</protein>
<dbReference type="GO" id="GO:0003723">
    <property type="term" value="F:RNA binding"/>
    <property type="evidence" value="ECO:0007669"/>
    <property type="project" value="InterPro"/>
</dbReference>
<feature type="repeat" description="PPR" evidence="3">
    <location>
        <begin position="85"/>
        <end position="119"/>
    </location>
</feature>
<evidence type="ECO:0000256" key="3">
    <source>
        <dbReference type="PROSITE-ProRule" id="PRU00708"/>
    </source>
</evidence>
<dbReference type="Pfam" id="PF01535">
    <property type="entry name" value="PPR"/>
    <property type="match status" value="4"/>
</dbReference>
<dbReference type="FunFam" id="1.25.40.10:FF:000345">
    <property type="entry name" value="Pentatricopeptide repeat-containing protein"/>
    <property type="match status" value="1"/>
</dbReference>
<keyword evidence="2" id="KW-0809">Transit peptide</keyword>
<dbReference type="EnsemblPlants" id="OGLUM03G05060.1">
    <property type="protein sequence ID" value="OGLUM03G05060.1"/>
    <property type="gene ID" value="OGLUM03G05060"/>
</dbReference>
<dbReference type="Gramene" id="OGLUM03G05060.1">
    <property type="protein sequence ID" value="OGLUM03G05060.1"/>
    <property type="gene ID" value="OGLUM03G05060"/>
</dbReference>
<dbReference type="FunFam" id="1.25.40.10:FF:001137">
    <property type="entry name" value="Pentatricopeptide repeat-containing protein chloroplastic"/>
    <property type="match status" value="1"/>
</dbReference>
<feature type="repeat" description="PPR" evidence="3">
    <location>
        <begin position="222"/>
        <end position="252"/>
    </location>
</feature>
<evidence type="ECO:0000313" key="6">
    <source>
        <dbReference type="Proteomes" id="UP000026961"/>
    </source>
</evidence>
<dbReference type="Proteomes" id="UP000026961">
    <property type="component" value="Chromosome 3"/>
</dbReference>
<accession>A0A0D9Z2M7</accession>
<dbReference type="NCBIfam" id="TIGR00756">
    <property type="entry name" value="PPR"/>
    <property type="match status" value="4"/>
</dbReference>
<dbReference type="GO" id="GO:0009451">
    <property type="term" value="P:RNA modification"/>
    <property type="evidence" value="ECO:0007669"/>
    <property type="project" value="InterPro"/>
</dbReference>
<dbReference type="InterPro" id="IPR011990">
    <property type="entry name" value="TPR-like_helical_dom_sf"/>
</dbReference>
<keyword evidence="6" id="KW-1185">Reference proteome</keyword>